<dbReference type="Gene3D" id="1.10.150.900">
    <property type="match status" value="1"/>
</dbReference>
<dbReference type="Gene3D" id="3.30.70.360">
    <property type="match status" value="1"/>
</dbReference>
<dbReference type="EMBL" id="LT906467">
    <property type="protein sequence ID" value="SNV53113.1"/>
    <property type="molecule type" value="Genomic_DNA"/>
</dbReference>
<evidence type="ECO:0000256" key="4">
    <source>
        <dbReference type="ARBA" id="ARBA00022801"/>
    </source>
</evidence>
<dbReference type="Proteomes" id="UP000215374">
    <property type="component" value="Chromosome 1"/>
</dbReference>
<dbReference type="OrthoDB" id="7055905at2"/>
<keyword evidence="3" id="KW-0479">Metal-binding</keyword>
<proteinExistence type="inferred from homology"/>
<dbReference type="InterPro" id="IPR050072">
    <property type="entry name" value="Peptidase_M20A"/>
</dbReference>
<dbReference type="SUPFAM" id="SSF53187">
    <property type="entry name" value="Zn-dependent exopeptidases"/>
    <property type="match status" value="1"/>
</dbReference>
<dbReference type="AlphaFoldDB" id="A0A076NKB2"/>
<keyword evidence="9" id="KW-1185">Reference proteome</keyword>
<dbReference type="InterPro" id="IPR036264">
    <property type="entry name" value="Bact_exopeptidase_dim_dom"/>
</dbReference>
<keyword evidence="4 8" id="KW-0378">Hydrolase</keyword>
<evidence type="ECO:0000313" key="9">
    <source>
        <dbReference type="Proteomes" id="UP000028780"/>
    </source>
</evidence>
<comment type="cofactor">
    <cofactor evidence="1">
        <name>Zn(2+)</name>
        <dbReference type="ChEBI" id="CHEBI:29105"/>
    </cofactor>
</comment>
<dbReference type="Gene3D" id="3.40.630.10">
    <property type="entry name" value="Zn peptidases"/>
    <property type="match status" value="1"/>
</dbReference>
<dbReference type="EC" id="3.5.1.18" evidence="8"/>
<keyword evidence="5" id="KW-0862">Zinc</keyword>
<feature type="domain" description="Peptidase M20 dimerisation" evidence="6">
    <location>
        <begin position="196"/>
        <end position="337"/>
    </location>
</feature>
<comment type="similarity">
    <text evidence="2">Belongs to the peptidase M20A family.</text>
</comment>
<dbReference type="PANTHER" id="PTHR43808">
    <property type="entry name" value="ACETYLORNITHINE DEACETYLASE"/>
    <property type="match status" value="1"/>
</dbReference>
<dbReference type="RefSeq" id="WP_038587582.1">
    <property type="nucleotide sequence ID" value="NZ_CP009211.1"/>
</dbReference>
<protein>
    <submittedName>
        <fullName evidence="7">Acetylornithine deacetylase</fullName>
    </submittedName>
    <submittedName>
        <fullName evidence="8">Peptidase</fullName>
        <ecNumber evidence="8">3.5.1.18</ecNumber>
    </submittedName>
</protein>
<dbReference type="InterPro" id="IPR002933">
    <property type="entry name" value="Peptidase_M20"/>
</dbReference>
<evidence type="ECO:0000256" key="2">
    <source>
        <dbReference type="ARBA" id="ARBA00006247"/>
    </source>
</evidence>
<dbReference type="KEGG" id="cii:CIMIT_00360"/>
<reference evidence="8 10" key="2">
    <citation type="submission" date="2017-06" db="EMBL/GenBank/DDBJ databases">
        <authorList>
            <consortium name="Pathogen Informatics"/>
        </authorList>
    </citation>
    <scope>NUCLEOTIDE SEQUENCE [LARGE SCALE GENOMIC DNA]</scope>
    <source>
        <strain evidence="8 10">NCTC13015</strain>
    </source>
</reference>
<dbReference type="SUPFAM" id="SSF55031">
    <property type="entry name" value="Bacterial exopeptidase dimerisation domain"/>
    <property type="match status" value="1"/>
</dbReference>
<accession>A0A076NKB2</accession>
<name>A0A076NKB2_9CORY</name>
<evidence type="ECO:0000256" key="5">
    <source>
        <dbReference type="ARBA" id="ARBA00022833"/>
    </source>
</evidence>
<evidence type="ECO:0000313" key="8">
    <source>
        <dbReference type="EMBL" id="SNV53113.1"/>
    </source>
</evidence>
<dbReference type="HOGENOM" id="CLU_021802_11_2_11"/>
<dbReference type="GO" id="GO:0009014">
    <property type="term" value="F:succinyl-diaminopimelate desuccinylase activity"/>
    <property type="evidence" value="ECO:0007669"/>
    <property type="project" value="UniProtKB-EC"/>
</dbReference>
<reference evidence="7 9" key="1">
    <citation type="submission" date="2014-08" db="EMBL/GenBank/DDBJ databases">
        <title>Complete genome sequence of Corynebacterium imitans DSM 44264, isolated from a five-month-old boy with suspected pharyngeal diphtheria.</title>
        <authorList>
            <person name="Mollmann S."/>
            <person name="Albersmeier A."/>
            <person name="Ruckert C."/>
            <person name="Tauch A."/>
        </authorList>
    </citation>
    <scope>NUCLEOTIDE SEQUENCE [LARGE SCALE GENOMIC DNA]</scope>
    <source>
        <strain evidence="7 9">DSM 44264</strain>
    </source>
</reference>
<dbReference type="Pfam" id="PF01546">
    <property type="entry name" value="Peptidase_M20"/>
    <property type="match status" value="1"/>
</dbReference>
<dbReference type="EMBL" id="CP009211">
    <property type="protein sequence ID" value="AIJ32581.1"/>
    <property type="molecule type" value="Genomic_DNA"/>
</dbReference>
<dbReference type="Proteomes" id="UP000028780">
    <property type="component" value="Chromosome"/>
</dbReference>
<organism evidence="7 9">
    <name type="scientific">Corynebacterium imitans</name>
    <dbReference type="NCBI Taxonomy" id="156978"/>
    <lineage>
        <taxon>Bacteria</taxon>
        <taxon>Bacillati</taxon>
        <taxon>Actinomycetota</taxon>
        <taxon>Actinomycetes</taxon>
        <taxon>Mycobacteriales</taxon>
        <taxon>Corynebacteriaceae</taxon>
        <taxon>Corynebacterium</taxon>
    </lineage>
</organism>
<dbReference type="InterPro" id="IPR011650">
    <property type="entry name" value="Peptidase_M20_dimer"/>
</dbReference>
<evidence type="ECO:0000259" key="6">
    <source>
        <dbReference type="Pfam" id="PF07687"/>
    </source>
</evidence>
<dbReference type="Pfam" id="PF07687">
    <property type="entry name" value="M20_dimer"/>
    <property type="match status" value="1"/>
</dbReference>
<dbReference type="STRING" id="156978.CIMIT_00360"/>
<dbReference type="PANTHER" id="PTHR43808:SF8">
    <property type="entry name" value="PEPTIDASE M20 DIMERISATION DOMAIN-CONTAINING PROTEIN"/>
    <property type="match status" value="1"/>
</dbReference>
<evidence type="ECO:0000313" key="10">
    <source>
        <dbReference type="Proteomes" id="UP000215374"/>
    </source>
</evidence>
<dbReference type="eggNOG" id="COG0624">
    <property type="taxonomic scope" value="Bacteria"/>
</dbReference>
<evidence type="ECO:0000256" key="1">
    <source>
        <dbReference type="ARBA" id="ARBA00001947"/>
    </source>
</evidence>
<dbReference type="GO" id="GO:0046872">
    <property type="term" value="F:metal ion binding"/>
    <property type="evidence" value="ECO:0007669"/>
    <property type="project" value="UniProtKB-KW"/>
</dbReference>
<evidence type="ECO:0000313" key="7">
    <source>
        <dbReference type="EMBL" id="AIJ32581.1"/>
    </source>
</evidence>
<sequence>MSTASSLADTTVALLQELIQLACVNDLTPDSGQEHKAADALERFFADCPNVRVERFESHPGRTSIAFTLEGSDPEAEPLTLLGHTDVVPVDAAKWTKEPFGAQLIDGRIYGRGATDMLYITAAMAAVVRDVALSGTQPTGTLTFVGCADEEARGGLGVGWLAEHHPDAFSWKNCLSEEGGSHLPVQDGSDALVVVVGEKGAAQRRLTVHGDAGHGSTPHGRDLTIAKIGKVAERIAALNPPVTSDEPWPGYVRAWKFDEATEAALLAGEGYEAFGQLQRYSHAMSHLTVAPTVLRAGGAINVLPSEASLDLDIRQLPGQTQEEIDELLREALGDMADEVEITHLITEDATVSPTEGPLYEAIVDTFAEFFPDAAVVPTLAAGGSDLRFARRKGGVGYGFALHQRERTLGQVLDLLHSHDEYVEVEDVELTVKAYRSLVRRMVKA</sequence>
<gene>
    <name evidence="8" type="primary">dapE_1</name>
    <name evidence="7" type="ORF">CIMIT_00360</name>
    <name evidence="8" type="ORF">SAMEA4535761_00136</name>
</gene>
<evidence type="ECO:0000256" key="3">
    <source>
        <dbReference type="ARBA" id="ARBA00022723"/>
    </source>
</evidence>